<dbReference type="PROSITE" id="PS51034">
    <property type="entry name" value="ZP_2"/>
    <property type="match status" value="1"/>
</dbReference>
<dbReference type="InterPro" id="IPR001507">
    <property type="entry name" value="ZP_dom"/>
</dbReference>
<proteinExistence type="predicted"/>
<dbReference type="Gene3D" id="3.40.50.410">
    <property type="entry name" value="von Willebrand factor, type A domain"/>
    <property type="match status" value="2"/>
</dbReference>
<gene>
    <name evidence="4" type="primary">MATN1</name>
    <name evidence="4" type="ORF">Tcan_04920</name>
</gene>
<reference evidence="4 5" key="1">
    <citation type="submission" date="2014-11" db="EMBL/GenBank/DDBJ databases">
        <title>Genetic blueprint of the zoonotic pathogen Toxocara canis.</title>
        <authorList>
            <person name="Zhu X.-Q."/>
            <person name="Korhonen P.K."/>
            <person name="Cai H."/>
            <person name="Young N.D."/>
            <person name="Nejsum P."/>
            <person name="von Samson-Himmelstjerna G."/>
            <person name="Boag P.R."/>
            <person name="Tan P."/>
            <person name="Li Q."/>
            <person name="Min J."/>
            <person name="Yang Y."/>
            <person name="Wang X."/>
            <person name="Fang X."/>
            <person name="Hall R.S."/>
            <person name="Hofmann A."/>
            <person name="Sternberg P.W."/>
            <person name="Jex A.R."/>
            <person name="Gasser R.B."/>
        </authorList>
    </citation>
    <scope>NUCLEOTIDE SEQUENCE [LARGE SCALE GENOMIC DNA]</scope>
    <source>
        <strain evidence="4">PN_DK_2014</strain>
    </source>
</reference>
<dbReference type="STRING" id="6265.A0A0B2VKZ0"/>
<dbReference type="InterPro" id="IPR050525">
    <property type="entry name" value="ECM_Assembly_Org"/>
</dbReference>
<organism evidence="4 5">
    <name type="scientific">Toxocara canis</name>
    <name type="common">Canine roundworm</name>
    <dbReference type="NCBI Taxonomy" id="6265"/>
    <lineage>
        <taxon>Eukaryota</taxon>
        <taxon>Metazoa</taxon>
        <taxon>Ecdysozoa</taxon>
        <taxon>Nematoda</taxon>
        <taxon>Chromadorea</taxon>
        <taxon>Rhabditida</taxon>
        <taxon>Spirurina</taxon>
        <taxon>Ascaridomorpha</taxon>
        <taxon>Ascaridoidea</taxon>
        <taxon>Toxocaridae</taxon>
        <taxon>Toxocara</taxon>
    </lineage>
</organism>
<dbReference type="Pfam" id="PF00092">
    <property type="entry name" value="VWA"/>
    <property type="match status" value="2"/>
</dbReference>
<dbReference type="InterPro" id="IPR042235">
    <property type="entry name" value="ZP-C_dom"/>
</dbReference>
<evidence type="ECO:0000259" key="2">
    <source>
        <dbReference type="PROSITE" id="PS50234"/>
    </source>
</evidence>
<keyword evidence="1" id="KW-0732">Signal</keyword>
<dbReference type="OrthoDB" id="6022609at2759"/>
<dbReference type="InterPro" id="IPR002035">
    <property type="entry name" value="VWF_A"/>
</dbReference>
<dbReference type="Proteomes" id="UP000031036">
    <property type="component" value="Unassembled WGS sequence"/>
</dbReference>
<feature type="chain" id="PRO_5002095491" evidence="1">
    <location>
        <begin position="19"/>
        <end position="713"/>
    </location>
</feature>
<dbReference type="PANTHER" id="PTHR24020">
    <property type="entry name" value="COLLAGEN ALPHA"/>
    <property type="match status" value="1"/>
</dbReference>
<protein>
    <submittedName>
        <fullName evidence="4">Cartilage matrix protein</fullName>
    </submittedName>
</protein>
<dbReference type="SUPFAM" id="SSF53300">
    <property type="entry name" value="vWA-like"/>
    <property type="match status" value="2"/>
</dbReference>
<dbReference type="PANTHER" id="PTHR24020:SF84">
    <property type="entry name" value="VWFA DOMAIN-CONTAINING PROTEIN"/>
    <property type="match status" value="1"/>
</dbReference>
<evidence type="ECO:0000256" key="1">
    <source>
        <dbReference type="SAM" id="SignalP"/>
    </source>
</evidence>
<feature type="domain" description="VWFA" evidence="2">
    <location>
        <begin position="245"/>
        <end position="423"/>
    </location>
</feature>
<feature type="domain" description="VWFA" evidence="2">
    <location>
        <begin position="50"/>
        <end position="224"/>
    </location>
</feature>
<dbReference type="AlphaFoldDB" id="A0A0B2VKZ0"/>
<name>A0A0B2VKZ0_TOXCA</name>
<dbReference type="Gene3D" id="2.60.40.4100">
    <property type="entry name" value="Zona pellucida, ZP-C domain"/>
    <property type="match status" value="1"/>
</dbReference>
<feature type="domain" description="ZP" evidence="3">
    <location>
        <begin position="414"/>
        <end position="660"/>
    </location>
</feature>
<evidence type="ECO:0000313" key="4">
    <source>
        <dbReference type="EMBL" id="KHN84166.1"/>
    </source>
</evidence>
<dbReference type="InterPro" id="IPR057475">
    <property type="entry name" value="CUT_C"/>
</dbReference>
<sequence length="713" mass="80127">MQQKLLLLLIVCIQYITAVKVINNGLAPPEIVHTPISTKPRCFVQAQPLDLVFILDSSGSLKNRFQDEIDVIRRIVKHVTVGETATRVMLIQFSGVQHLEFNFNKFTNRDDILSALDVLRHVSGITRVGGAFEFALNKLNPENGMRPSNVPKIVYLLSDGRTHDFPKDAEMADLMRRQIPNVDIWAYGTGEYVAMSELVNITRDPRKIVTNQNLDDLEPMFDQWRGTEVCEKQPVCVKGSDKPLDLALIIDASESVDRLFDEQIRFVVERVVQNINVHPDAVRVALITYSGQAYVHFKFNDFKIGNNTSVVRYLNSLRSIKGTTSTHLALHEAYDLFTNRDGTSGAREGVPKLAIVLTDGHSQRAPRNLAKRLRAEGVQIFAVSMTPSPYVDEGELLSIAQDPTKVFTPANVQEFESELLQFVGFGCPGMELGPDSTPRVRGATDVTCGPNSVTFTVRTQKPMTGLMYAQQYHDDPRCVKVTDGSSREVSITFVEGTCGLAKMPSVGLSVSCFHEQPISLQEIGRSTLKKLTDTECSYRLHRFGPDNCVALDAKVGESLYHKWECDSPPNYHYLIHDCYARSETMNIKILDSQGCEIDPHFLETPDYSKFFKKPRKGDAYVFQEMSVFKFPNDYNVVFQCKISLCDLESGAACTKMIPPKCLGTQLENRVRRTVPEVKDGFSMTVEVETRTLNVLENESIRPPVPVKYCDIRM</sequence>
<dbReference type="InterPro" id="IPR036465">
    <property type="entry name" value="vWFA_dom_sf"/>
</dbReference>
<evidence type="ECO:0000313" key="5">
    <source>
        <dbReference type="Proteomes" id="UP000031036"/>
    </source>
</evidence>
<dbReference type="OMA" id="LMYAQQY"/>
<evidence type="ECO:0000259" key="3">
    <source>
        <dbReference type="PROSITE" id="PS51034"/>
    </source>
</evidence>
<comment type="caution">
    <text evidence="4">The sequence shown here is derived from an EMBL/GenBank/DDBJ whole genome shotgun (WGS) entry which is preliminary data.</text>
</comment>
<accession>A0A0B2VKZ0</accession>
<dbReference type="Pfam" id="PF25301">
    <property type="entry name" value="CUT_C"/>
    <property type="match status" value="1"/>
</dbReference>
<feature type="signal peptide" evidence="1">
    <location>
        <begin position="1"/>
        <end position="18"/>
    </location>
</feature>
<dbReference type="SMART" id="SM00241">
    <property type="entry name" value="ZP"/>
    <property type="match status" value="1"/>
</dbReference>
<dbReference type="Pfam" id="PF25057">
    <property type="entry name" value="CUT_N"/>
    <property type="match status" value="1"/>
</dbReference>
<dbReference type="PROSITE" id="PS50234">
    <property type="entry name" value="VWFA"/>
    <property type="match status" value="2"/>
</dbReference>
<dbReference type="PRINTS" id="PR00453">
    <property type="entry name" value="VWFADOMAIN"/>
</dbReference>
<dbReference type="EMBL" id="JPKZ01001041">
    <property type="protein sequence ID" value="KHN84166.1"/>
    <property type="molecule type" value="Genomic_DNA"/>
</dbReference>
<keyword evidence="5" id="KW-1185">Reference proteome</keyword>
<dbReference type="InterPro" id="IPR056953">
    <property type="entry name" value="CUT_N"/>
</dbReference>
<dbReference type="SMART" id="SM00327">
    <property type="entry name" value="VWA"/>
    <property type="match status" value="2"/>
</dbReference>